<name>A0ABU4GMG9_9CLOT</name>
<keyword evidence="1" id="KW-1133">Transmembrane helix</keyword>
<keyword evidence="3" id="KW-1185">Reference proteome</keyword>
<evidence type="ECO:0000313" key="3">
    <source>
        <dbReference type="Proteomes" id="UP001276854"/>
    </source>
</evidence>
<sequence>MAKFNNVLVKKVKEDLAYEKDQRYLKKKHKIKNKNVVVVEKSSNLKFLIYTLRGIIIAALLIAIAVLMFIAITALCYPEPRYGLQTVYLQGIEELRSYCHNPHIVVFLNKIAEMLRYNLS</sequence>
<dbReference type="EMBL" id="JAWONS010000221">
    <property type="protein sequence ID" value="MDW2798784.1"/>
    <property type="molecule type" value="Genomic_DNA"/>
</dbReference>
<dbReference type="RefSeq" id="WP_318064991.1">
    <property type="nucleotide sequence ID" value="NZ_JAWONS010000221.1"/>
</dbReference>
<dbReference type="Proteomes" id="UP001276854">
    <property type="component" value="Unassembled WGS sequence"/>
</dbReference>
<feature type="transmembrane region" description="Helical" evidence="1">
    <location>
        <begin position="55"/>
        <end position="77"/>
    </location>
</feature>
<comment type="caution">
    <text evidence="2">The sequence shown here is derived from an EMBL/GenBank/DDBJ whole genome shotgun (WGS) entry which is preliminary data.</text>
</comment>
<gene>
    <name evidence="2" type="ORF">RZO55_14490</name>
</gene>
<proteinExistence type="predicted"/>
<evidence type="ECO:0000256" key="1">
    <source>
        <dbReference type="SAM" id="Phobius"/>
    </source>
</evidence>
<protein>
    <submittedName>
        <fullName evidence="2">Uncharacterized protein</fullName>
    </submittedName>
</protein>
<organism evidence="2 3">
    <name type="scientific">Clostridium boliviensis</name>
    <dbReference type="NCBI Taxonomy" id="318465"/>
    <lineage>
        <taxon>Bacteria</taxon>
        <taxon>Bacillati</taxon>
        <taxon>Bacillota</taxon>
        <taxon>Clostridia</taxon>
        <taxon>Eubacteriales</taxon>
        <taxon>Clostridiaceae</taxon>
        <taxon>Clostridium</taxon>
    </lineage>
</organism>
<reference evidence="2 3" key="1">
    <citation type="submission" date="2023-10" db="EMBL/GenBank/DDBJ databases">
        <title>A novel Glycoside Hydrolase 43-Like Enzyme from Clostrdium boliviensis is an Endo-xylanase, and a Candidate for Xylooligosaccharides Production from Different Xylan Substrates.</title>
        <authorList>
            <person name="Alvarez M.T."/>
            <person name="Rocabado-Villegas L.R."/>
            <person name="Salas-Veizaga D.M."/>
            <person name="Linares-Pasten J.A."/>
            <person name="Gudmundsdottir E.E."/>
            <person name="Hreggvidsson G.O."/>
            <person name="Adlercreutz P."/>
            <person name="Nordberg Karlsson E."/>
        </authorList>
    </citation>
    <scope>NUCLEOTIDE SEQUENCE [LARGE SCALE GENOMIC DNA]</scope>
    <source>
        <strain evidence="2 3">E-1</strain>
    </source>
</reference>
<evidence type="ECO:0000313" key="2">
    <source>
        <dbReference type="EMBL" id="MDW2798784.1"/>
    </source>
</evidence>
<accession>A0ABU4GMG9</accession>
<keyword evidence="1" id="KW-0472">Membrane</keyword>
<keyword evidence="1" id="KW-0812">Transmembrane</keyword>